<dbReference type="PANTHER" id="PTHR12203:SF35">
    <property type="entry name" value="PROTEIN O-GLUCOSYLTRANSFERASE 1"/>
    <property type="match status" value="1"/>
</dbReference>
<sequence>MDISESAKSAGAIGLKAAVDLCIRRPLLILGLVCVGLINVLVGTSWEDVAFVQQRAFLVAAAVRIRTTFQPHEQECPAWFSGMYEDLAPWKEKGSISAQDIEAALPGAAIHFTIIGGKLYAKEIKPCFPNRARYSTWGLLQLLRYFPGQVPDVDFVFECNDYPQMVRPKNPADPTPVLLNYDNREGKIDVPFPDWTFWGWPDLEIARWRDQSHRIDRAARAGLKWIDREKTAFWKGAAWLNEARKALVRCTAEDPSFLLSAYDKSWGNVAAHETNFTDARLEDQCGYRYRIYAEGSAWSVSIKYGLACGSTMLLVEPVFKAFYDHGLRDGENCLVVPKHPALCENMRDKVRWGNDNPELAGGIGEAGAKFALEDLDMHNVYSYMLHLLKAYASLQDFVPGLHPDLKIVTEASIRVESSDFEKRDYLLSEYPASRPPCIMPPGGETEEL</sequence>
<feature type="domain" description="Glycosyl transferase CAP10" evidence="4">
    <location>
        <begin position="149"/>
        <end position="398"/>
    </location>
</feature>
<proteinExistence type="inferred from homology"/>
<reference evidence="5 6" key="1">
    <citation type="journal article" date="2014" name="Nat. Commun.">
        <title>Klebsormidium flaccidum genome reveals primary factors for plant terrestrial adaptation.</title>
        <authorList>
            <person name="Hori K."/>
            <person name="Maruyama F."/>
            <person name="Fujisawa T."/>
            <person name="Togashi T."/>
            <person name="Yamamoto N."/>
            <person name="Seo M."/>
            <person name="Sato S."/>
            <person name="Yamada T."/>
            <person name="Mori H."/>
            <person name="Tajima N."/>
            <person name="Moriyama T."/>
            <person name="Ikeuchi M."/>
            <person name="Watanabe M."/>
            <person name="Wada H."/>
            <person name="Kobayashi K."/>
            <person name="Saito M."/>
            <person name="Masuda T."/>
            <person name="Sasaki-Sekimoto Y."/>
            <person name="Mashiguchi K."/>
            <person name="Awai K."/>
            <person name="Shimojima M."/>
            <person name="Masuda S."/>
            <person name="Iwai M."/>
            <person name="Nobusawa T."/>
            <person name="Narise T."/>
            <person name="Kondo S."/>
            <person name="Saito H."/>
            <person name="Sato R."/>
            <person name="Murakawa M."/>
            <person name="Ihara Y."/>
            <person name="Oshima-Yamada Y."/>
            <person name="Ohtaka K."/>
            <person name="Satoh M."/>
            <person name="Sonobe K."/>
            <person name="Ishii M."/>
            <person name="Ohtani R."/>
            <person name="Kanamori-Sato M."/>
            <person name="Honoki R."/>
            <person name="Miyazaki D."/>
            <person name="Mochizuki H."/>
            <person name="Umetsu J."/>
            <person name="Higashi K."/>
            <person name="Shibata D."/>
            <person name="Kamiya Y."/>
            <person name="Sato N."/>
            <person name="Nakamura Y."/>
            <person name="Tabata S."/>
            <person name="Ida S."/>
            <person name="Kurokawa K."/>
            <person name="Ohta H."/>
        </authorList>
    </citation>
    <scope>NUCLEOTIDE SEQUENCE [LARGE SCALE GENOMIC DNA]</scope>
    <source>
        <strain evidence="5 6">NIES-2285</strain>
    </source>
</reference>
<dbReference type="OrthoDB" id="202415at2759"/>
<dbReference type="GO" id="GO:0016740">
    <property type="term" value="F:transferase activity"/>
    <property type="evidence" value="ECO:0007669"/>
    <property type="project" value="UniProtKB-KW"/>
</dbReference>
<keyword evidence="2" id="KW-0808">Transferase</keyword>
<dbReference type="InterPro" id="IPR006598">
    <property type="entry name" value="CAP10"/>
</dbReference>
<feature type="transmembrane region" description="Helical" evidence="3">
    <location>
        <begin position="27"/>
        <end position="46"/>
    </location>
</feature>
<evidence type="ECO:0000256" key="2">
    <source>
        <dbReference type="ARBA" id="ARBA00022679"/>
    </source>
</evidence>
<comment type="similarity">
    <text evidence="1">Belongs to the glycosyltransferase 90 family.</text>
</comment>
<dbReference type="PANTHER" id="PTHR12203">
    <property type="entry name" value="KDEL LYS-ASP-GLU-LEU CONTAINING - RELATED"/>
    <property type="match status" value="1"/>
</dbReference>
<evidence type="ECO:0000256" key="3">
    <source>
        <dbReference type="SAM" id="Phobius"/>
    </source>
</evidence>
<dbReference type="InterPro" id="IPR051091">
    <property type="entry name" value="O-Glucosyltr/Glycosyltrsf_90"/>
</dbReference>
<keyword evidence="3" id="KW-1133">Transmembrane helix</keyword>
<protein>
    <recommendedName>
        <fullName evidence="4">Glycosyl transferase CAP10 domain-containing protein</fullName>
    </recommendedName>
</protein>
<keyword evidence="3" id="KW-0472">Membrane</keyword>
<keyword evidence="3" id="KW-0812">Transmembrane</keyword>
<dbReference type="SMART" id="SM00672">
    <property type="entry name" value="CAP10"/>
    <property type="match status" value="1"/>
</dbReference>
<dbReference type="AlphaFoldDB" id="A0A1Y1I0Q4"/>
<gene>
    <name evidence="5" type="ORF">KFL_001910140</name>
</gene>
<name>A0A1Y1I0Q4_KLENI</name>
<evidence type="ECO:0000313" key="5">
    <source>
        <dbReference type="EMBL" id="GAQ84495.1"/>
    </source>
</evidence>
<accession>A0A1Y1I0Q4</accession>
<dbReference type="Pfam" id="PF05686">
    <property type="entry name" value="Glyco_transf_90"/>
    <property type="match status" value="1"/>
</dbReference>
<dbReference type="OMA" id="ESCYWRY"/>
<dbReference type="Proteomes" id="UP000054558">
    <property type="component" value="Unassembled WGS sequence"/>
</dbReference>
<organism evidence="5 6">
    <name type="scientific">Klebsormidium nitens</name>
    <name type="common">Green alga</name>
    <name type="synonym">Ulothrix nitens</name>
    <dbReference type="NCBI Taxonomy" id="105231"/>
    <lineage>
        <taxon>Eukaryota</taxon>
        <taxon>Viridiplantae</taxon>
        <taxon>Streptophyta</taxon>
        <taxon>Klebsormidiophyceae</taxon>
        <taxon>Klebsormidiales</taxon>
        <taxon>Klebsormidiaceae</taxon>
        <taxon>Klebsormidium</taxon>
    </lineage>
</organism>
<evidence type="ECO:0000259" key="4">
    <source>
        <dbReference type="SMART" id="SM00672"/>
    </source>
</evidence>
<dbReference type="EMBL" id="DF237140">
    <property type="protein sequence ID" value="GAQ84495.1"/>
    <property type="molecule type" value="Genomic_DNA"/>
</dbReference>
<evidence type="ECO:0000313" key="6">
    <source>
        <dbReference type="Proteomes" id="UP000054558"/>
    </source>
</evidence>
<evidence type="ECO:0000256" key="1">
    <source>
        <dbReference type="ARBA" id="ARBA00010118"/>
    </source>
</evidence>
<keyword evidence="6" id="KW-1185">Reference proteome</keyword>